<dbReference type="PANTHER" id="PTHR11654">
    <property type="entry name" value="OLIGOPEPTIDE TRANSPORTER-RELATED"/>
    <property type="match status" value="1"/>
</dbReference>
<feature type="transmembrane region" description="Helical" evidence="7">
    <location>
        <begin position="157"/>
        <end position="178"/>
    </location>
</feature>
<dbReference type="OrthoDB" id="8904098at2759"/>
<dbReference type="PROSITE" id="PS01023">
    <property type="entry name" value="PTR2_2"/>
    <property type="match status" value="1"/>
</dbReference>
<organism evidence="8 9">
    <name type="scientific">Arthroderma otae (strain ATCC MYA-4605 / CBS 113480)</name>
    <name type="common">Microsporum canis</name>
    <dbReference type="NCBI Taxonomy" id="554155"/>
    <lineage>
        <taxon>Eukaryota</taxon>
        <taxon>Fungi</taxon>
        <taxon>Dikarya</taxon>
        <taxon>Ascomycota</taxon>
        <taxon>Pezizomycotina</taxon>
        <taxon>Eurotiomycetes</taxon>
        <taxon>Eurotiomycetidae</taxon>
        <taxon>Onygenales</taxon>
        <taxon>Arthrodermataceae</taxon>
        <taxon>Microsporum</taxon>
    </lineage>
</organism>
<dbReference type="eggNOG" id="KOG1237">
    <property type="taxonomic scope" value="Eukaryota"/>
</dbReference>
<dbReference type="Pfam" id="PF00854">
    <property type="entry name" value="PTR2"/>
    <property type="match status" value="1"/>
</dbReference>
<evidence type="ECO:0000256" key="3">
    <source>
        <dbReference type="ARBA" id="ARBA00022692"/>
    </source>
</evidence>
<evidence type="ECO:0000256" key="2">
    <source>
        <dbReference type="ARBA" id="ARBA00005982"/>
    </source>
</evidence>
<dbReference type="EMBL" id="DS995708">
    <property type="protein sequence ID" value="EEQ35133.1"/>
    <property type="molecule type" value="Genomic_DNA"/>
</dbReference>
<dbReference type="InterPro" id="IPR000109">
    <property type="entry name" value="POT_fam"/>
</dbReference>
<sequence>MSNSEPRIETFVANDSTPLLSATPDEEEADRIIYDGLRRVSGSFPLSVWLIATIELCERFAYFGILGPLQNYIQNSGNDPPQPGGIGMQRFGQLFTIAYATTINQMFMLWCFITPIMGAIVAEQNFGRVRTIVYSSAIYSCGLATLFLSSLPVARDIGVPFLGLSVSLFLIGIGAGGIKTNVSSLIAEQYTGPQERILVLDSGEKVVIDRDLTLQRIFTMFFLYINVGSLASLASTTIEQKYGFSVAFALPTIVFLIGLIILLTSKDQYVSHAPDNSLITKACRVIWIAVKNKCSLEHARLTHQAEEGSTEMPPWDDLFIDDLGCALSACKVFLLYPFYWAAYSQLLTNFISQAATMETHGLPNDAMTSIDPLVTLILLPILDRFIFPLLRSLGASVRHIDRMALGFLFCGISMLYAAFIQRSIYAAPPCYDHPRSKDCMGGKFPNQVSVFLQIPAYVLVALSEILASVAGIEYAYTKAPKSMKSLVMAVYLSTVSAGALVAMTVSPLTVDPRLTWMYVTLGIETLVAGAVLWVAAMRMWFEKRKR</sequence>
<dbReference type="OMA" id="INDEMKW"/>
<feature type="transmembrane region" description="Helical" evidence="7">
    <location>
        <begin position="132"/>
        <end position="151"/>
    </location>
</feature>
<keyword evidence="6" id="KW-0813">Transport</keyword>
<dbReference type="HOGENOM" id="CLU_004790_4_2_1"/>
<keyword evidence="4 7" id="KW-1133">Transmembrane helix</keyword>
<dbReference type="SUPFAM" id="SSF103473">
    <property type="entry name" value="MFS general substrate transporter"/>
    <property type="match status" value="1"/>
</dbReference>
<feature type="transmembrane region" description="Helical" evidence="7">
    <location>
        <begin position="454"/>
        <end position="476"/>
    </location>
</feature>
<keyword evidence="3 6" id="KW-0812">Transmembrane</keyword>
<evidence type="ECO:0000256" key="6">
    <source>
        <dbReference type="RuleBase" id="RU003755"/>
    </source>
</evidence>
<proteinExistence type="inferred from homology"/>
<dbReference type="VEuPathDB" id="FungiDB:MCYG_07952"/>
<dbReference type="GO" id="GO:0022857">
    <property type="term" value="F:transmembrane transporter activity"/>
    <property type="evidence" value="ECO:0007669"/>
    <property type="project" value="InterPro"/>
</dbReference>
<evidence type="ECO:0000256" key="5">
    <source>
        <dbReference type="ARBA" id="ARBA00023136"/>
    </source>
</evidence>
<feature type="transmembrane region" description="Helical" evidence="7">
    <location>
        <begin position="242"/>
        <end position="263"/>
    </location>
</feature>
<evidence type="ECO:0000313" key="9">
    <source>
        <dbReference type="Proteomes" id="UP000002035"/>
    </source>
</evidence>
<dbReference type="RefSeq" id="XP_002842869.1">
    <property type="nucleotide sequence ID" value="XM_002842823.1"/>
</dbReference>
<feature type="transmembrane region" description="Helical" evidence="7">
    <location>
        <begin position="217"/>
        <end position="236"/>
    </location>
</feature>
<feature type="transmembrane region" description="Helical" evidence="7">
    <location>
        <begin position="488"/>
        <end position="510"/>
    </location>
</feature>
<comment type="similarity">
    <text evidence="2 6">Belongs to the major facilitator superfamily. Proton-dependent oligopeptide transporter (POT/PTR) (TC 2.A.17) family.</text>
</comment>
<feature type="transmembrane region" description="Helical" evidence="7">
    <location>
        <begin position="97"/>
        <end position="120"/>
    </location>
</feature>
<dbReference type="GO" id="GO:0006857">
    <property type="term" value="P:oligopeptide transport"/>
    <property type="evidence" value="ECO:0007669"/>
    <property type="project" value="InterPro"/>
</dbReference>
<evidence type="ECO:0000256" key="7">
    <source>
        <dbReference type="SAM" id="Phobius"/>
    </source>
</evidence>
<dbReference type="InterPro" id="IPR018456">
    <property type="entry name" value="PTR2_symporter_CS"/>
</dbReference>
<keyword evidence="5 7" id="KW-0472">Membrane</keyword>
<dbReference type="Gene3D" id="1.20.1250.20">
    <property type="entry name" value="MFS general substrate transporter like domains"/>
    <property type="match status" value="1"/>
</dbReference>
<evidence type="ECO:0000256" key="4">
    <source>
        <dbReference type="ARBA" id="ARBA00022989"/>
    </source>
</evidence>
<dbReference type="Proteomes" id="UP000002035">
    <property type="component" value="Unassembled WGS sequence"/>
</dbReference>
<gene>
    <name evidence="8" type="ORF">MCYG_07952</name>
</gene>
<dbReference type="InterPro" id="IPR036259">
    <property type="entry name" value="MFS_trans_sf"/>
</dbReference>
<protein>
    <submittedName>
        <fullName evidence="8">Oligopeptide transporter</fullName>
    </submittedName>
</protein>
<feature type="transmembrane region" description="Helical" evidence="7">
    <location>
        <begin position="402"/>
        <end position="419"/>
    </location>
</feature>
<accession>C5FZ30</accession>
<name>C5FZ30_ARTOC</name>
<dbReference type="AlphaFoldDB" id="C5FZ30"/>
<reference evidence="9" key="1">
    <citation type="journal article" date="2012" name="MBio">
        <title>Comparative genome analysis of Trichophyton rubrum and related dermatophytes reveals candidate genes involved in infection.</title>
        <authorList>
            <person name="Martinez D.A."/>
            <person name="Oliver B.G."/>
            <person name="Graeser Y."/>
            <person name="Goldberg J.M."/>
            <person name="Li W."/>
            <person name="Martinez-Rossi N.M."/>
            <person name="Monod M."/>
            <person name="Shelest E."/>
            <person name="Barton R.C."/>
            <person name="Birch E."/>
            <person name="Brakhage A.A."/>
            <person name="Chen Z."/>
            <person name="Gurr S.J."/>
            <person name="Heiman D."/>
            <person name="Heitman J."/>
            <person name="Kosti I."/>
            <person name="Rossi A."/>
            <person name="Saif S."/>
            <person name="Samalova M."/>
            <person name="Saunders C.W."/>
            <person name="Shea T."/>
            <person name="Summerbell R.C."/>
            <person name="Xu J."/>
            <person name="Young S."/>
            <person name="Zeng Q."/>
            <person name="Birren B.W."/>
            <person name="Cuomo C.A."/>
            <person name="White T.C."/>
        </authorList>
    </citation>
    <scope>NUCLEOTIDE SEQUENCE [LARGE SCALE GENOMIC DNA]</scope>
    <source>
        <strain evidence="9">ATCC MYA-4605 / CBS 113480</strain>
    </source>
</reference>
<dbReference type="GO" id="GO:0016020">
    <property type="term" value="C:membrane"/>
    <property type="evidence" value="ECO:0007669"/>
    <property type="project" value="UniProtKB-SubCell"/>
</dbReference>
<dbReference type="GeneID" id="9227660"/>
<feature type="transmembrane region" description="Helical" evidence="7">
    <location>
        <begin position="516"/>
        <end position="536"/>
    </location>
</feature>
<comment type="subcellular location">
    <subcellularLocation>
        <location evidence="1 6">Membrane</location>
        <topology evidence="1 6">Multi-pass membrane protein</topology>
    </subcellularLocation>
</comment>
<keyword evidence="9" id="KW-1185">Reference proteome</keyword>
<evidence type="ECO:0000256" key="1">
    <source>
        <dbReference type="ARBA" id="ARBA00004141"/>
    </source>
</evidence>
<evidence type="ECO:0000313" key="8">
    <source>
        <dbReference type="EMBL" id="EEQ35133.1"/>
    </source>
</evidence>